<dbReference type="RefSeq" id="WP_167361201.1">
    <property type="nucleotide sequence ID" value="NZ_CP028290.1"/>
</dbReference>
<dbReference type="Proteomes" id="UP000199317">
    <property type="component" value="Unassembled WGS sequence"/>
</dbReference>
<organism evidence="2 3">
    <name type="scientific">Paracidovorax cattleyae</name>
    <dbReference type="NCBI Taxonomy" id="80868"/>
    <lineage>
        <taxon>Bacteria</taxon>
        <taxon>Pseudomonadati</taxon>
        <taxon>Pseudomonadota</taxon>
        <taxon>Betaproteobacteria</taxon>
        <taxon>Burkholderiales</taxon>
        <taxon>Comamonadaceae</taxon>
        <taxon>Paracidovorax</taxon>
    </lineage>
</organism>
<dbReference type="EMBL" id="FNJL01000005">
    <property type="protein sequence ID" value="SDO94035.1"/>
    <property type="molecule type" value="Genomic_DNA"/>
</dbReference>
<gene>
    <name evidence="2" type="ORF">SAMN04489708_10579</name>
</gene>
<feature type="chain" id="PRO_5011586642" evidence="1">
    <location>
        <begin position="32"/>
        <end position="56"/>
    </location>
</feature>
<accession>A0A1H0NNQ3</accession>
<name>A0A1H0NNQ3_9BURK</name>
<feature type="signal peptide" evidence="1">
    <location>
        <begin position="1"/>
        <end position="31"/>
    </location>
</feature>
<proteinExistence type="predicted"/>
<evidence type="ECO:0000256" key="1">
    <source>
        <dbReference type="SAM" id="SignalP"/>
    </source>
</evidence>
<sequence>MRSTRLPKKLLSITLAALTVFAVAPASRAQAGVLGQGLTTEIAWNCHDNPWRPGSP</sequence>
<dbReference type="AlphaFoldDB" id="A0A1H0NNQ3"/>
<keyword evidence="1" id="KW-0732">Signal</keyword>
<protein>
    <submittedName>
        <fullName evidence="2">Uncharacterized protein</fullName>
    </submittedName>
</protein>
<keyword evidence="3" id="KW-1185">Reference proteome</keyword>
<evidence type="ECO:0000313" key="2">
    <source>
        <dbReference type="EMBL" id="SDO94035.1"/>
    </source>
</evidence>
<evidence type="ECO:0000313" key="3">
    <source>
        <dbReference type="Proteomes" id="UP000199317"/>
    </source>
</evidence>
<reference evidence="3" key="1">
    <citation type="submission" date="2016-10" db="EMBL/GenBank/DDBJ databases">
        <authorList>
            <person name="Varghese N."/>
            <person name="Submissions S."/>
        </authorList>
    </citation>
    <scope>NUCLEOTIDE SEQUENCE [LARGE SCALE GENOMIC DNA]</scope>
    <source>
        <strain evidence="3">DSM 17101</strain>
    </source>
</reference>